<dbReference type="Pfam" id="PF00990">
    <property type="entry name" value="GGDEF"/>
    <property type="match status" value="1"/>
</dbReference>
<keyword evidence="3" id="KW-0175">Coiled coil</keyword>
<dbReference type="Proteomes" id="UP000244755">
    <property type="component" value="Chromosome 1"/>
</dbReference>
<evidence type="ECO:0000259" key="4">
    <source>
        <dbReference type="PROSITE" id="PS50887"/>
    </source>
</evidence>
<evidence type="ECO:0000313" key="5">
    <source>
        <dbReference type="EMBL" id="AWB23153.1"/>
    </source>
</evidence>
<dbReference type="SUPFAM" id="SSF55073">
    <property type="entry name" value="Nucleotide cyclase"/>
    <property type="match status" value="1"/>
</dbReference>
<dbReference type="PROSITE" id="PS50887">
    <property type="entry name" value="GGDEF"/>
    <property type="match status" value="1"/>
</dbReference>
<dbReference type="GO" id="GO:0005886">
    <property type="term" value="C:plasma membrane"/>
    <property type="evidence" value="ECO:0007669"/>
    <property type="project" value="TreeGrafter"/>
</dbReference>
<dbReference type="CDD" id="cd01949">
    <property type="entry name" value="GGDEF"/>
    <property type="match status" value="1"/>
</dbReference>
<comment type="catalytic activity">
    <reaction evidence="2">
        <text>2 GTP = 3',3'-c-di-GMP + 2 diphosphate</text>
        <dbReference type="Rhea" id="RHEA:24898"/>
        <dbReference type="ChEBI" id="CHEBI:33019"/>
        <dbReference type="ChEBI" id="CHEBI:37565"/>
        <dbReference type="ChEBI" id="CHEBI:58805"/>
        <dbReference type="EC" id="2.7.7.65"/>
    </reaction>
</comment>
<dbReference type="InterPro" id="IPR050469">
    <property type="entry name" value="Diguanylate_Cyclase"/>
</dbReference>
<dbReference type="GO" id="GO:0043709">
    <property type="term" value="P:cell adhesion involved in single-species biofilm formation"/>
    <property type="evidence" value="ECO:0007669"/>
    <property type="project" value="TreeGrafter"/>
</dbReference>
<evidence type="ECO:0000256" key="2">
    <source>
        <dbReference type="ARBA" id="ARBA00034247"/>
    </source>
</evidence>
<feature type="coiled-coil region" evidence="3">
    <location>
        <begin position="152"/>
        <end position="179"/>
    </location>
</feature>
<dbReference type="SMART" id="SM00267">
    <property type="entry name" value="GGDEF"/>
    <property type="match status" value="1"/>
</dbReference>
<dbReference type="OrthoDB" id="9812260at2"/>
<dbReference type="PANTHER" id="PTHR45138:SF9">
    <property type="entry name" value="DIGUANYLATE CYCLASE DGCM-RELATED"/>
    <property type="match status" value="1"/>
</dbReference>
<proteinExistence type="predicted"/>
<accession>A0A2R4WNQ2</accession>
<organism evidence="5 6">
    <name type="scientific">Methylobacterium currus</name>
    <dbReference type="NCBI Taxonomy" id="2051553"/>
    <lineage>
        <taxon>Bacteria</taxon>
        <taxon>Pseudomonadati</taxon>
        <taxon>Pseudomonadota</taxon>
        <taxon>Alphaproteobacteria</taxon>
        <taxon>Hyphomicrobiales</taxon>
        <taxon>Methylobacteriaceae</taxon>
        <taxon>Methylobacterium</taxon>
    </lineage>
</organism>
<dbReference type="EMBL" id="CP028843">
    <property type="protein sequence ID" value="AWB23153.1"/>
    <property type="molecule type" value="Genomic_DNA"/>
</dbReference>
<dbReference type="Gene3D" id="3.30.70.270">
    <property type="match status" value="1"/>
</dbReference>
<keyword evidence="6" id="KW-1185">Reference proteome</keyword>
<dbReference type="NCBIfam" id="TIGR00254">
    <property type="entry name" value="GGDEF"/>
    <property type="match status" value="1"/>
</dbReference>
<dbReference type="GO" id="GO:0052621">
    <property type="term" value="F:diguanylate cyclase activity"/>
    <property type="evidence" value="ECO:0007669"/>
    <property type="project" value="UniProtKB-EC"/>
</dbReference>
<feature type="domain" description="GGDEF" evidence="4">
    <location>
        <begin position="210"/>
        <end position="345"/>
    </location>
</feature>
<sequence>MPDLSSAELDRSFLFGQRALELMKAYRSSATPRSYTVWYTYVAGLNGQLIEAVKRITAEHGILADAHVDQLFETYLDGRKLSTETERASTGVLAEIEQIMEMLDAALGSTARYGASLQAFSQDLAAPAVNRARVREIVSSLVVTTRDVAANNRTLEARMRESRNEIETLRETLEAVRVESLTDPLTGIGNRKHFEEMLHKAVDHAAVQGQPVCLVVLDIDHFKRFNDLYGHLTGDQVLRLVAMTMRESAEPRTTIARFGGEEFGIILPGSDRDEAREVAEKVRTSVMGRELVKRSTGESLGRITISVGVAAYRRGDTAVSLLERADHCMFTAKRAGRNQVIDDAAPAETMDDVA</sequence>
<dbReference type="InterPro" id="IPR000160">
    <property type="entry name" value="GGDEF_dom"/>
</dbReference>
<dbReference type="GO" id="GO:1902201">
    <property type="term" value="P:negative regulation of bacterial-type flagellum-dependent cell motility"/>
    <property type="evidence" value="ECO:0007669"/>
    <property type="project" value="TreeGrafter"/>
</dbReference>
<dbReference type="PANTHER" id="PTHR45138">
    <property type="entry name" value="REGULATORY COMPONENTS OF SENSORY TRANSDUCTION SYSTEM"/>
    <property type="match status" value="1"/>
</dbReference>
<dbReference type="RefSeq" id="WP_099954952.1">
    <property type="nucleotide sequence ID" value="NZ_CP028843.1"/>
</dbReference>
<evidence type="ECO:0000313" key="6">
    <source>
        <dbReference type="Proteomes" id="UP000244755"/>
    </source>
</evidence>
<dbReference type="FunFam" id="3.30.70.270:FF:000001">
    <property type="entry name" value="Diguanylate cyclase domain protein"/>
    <property type="match status" value="1"/>
</dbReference>
<dbReference type="InterPro" id="IPR043128">
    <property type="entry name" value="Rev_trsase/Diguanyl_cyclase"/>
</dbReference>
<evidence type="ECO:0000256" key="3">
    <source>
        <dbReference type="SAM" id="Coils"/>
    </source>
</evidence>
<dbReference type="AlphaFoldDB" id="A0A2R4WNQ2"/>
<gene>
    <name evidence="5" type="ORF">DA075_21465</name>
</gene>
<dbReference type="EC" id="2.7.7.65" evidence="1"/>
<protein>
    <recommendedName>
        <fullName evidence="1">diguanylate cyclase</fullName>
        <ecNumber evidence="1">2.7.7.65</ecNumber>
    </recommendedName>
</protein>
<dbReference type="InterPro" id="IPR029787">
    <property type="entry name" value="Nucleotide_cyclase"/>
</dbReference>
<name>A0A2R4WNQ2_9HYPH</name>
<reference evidence="5 6" key="1">
    <citation type="submission" date="2018-04" db="EMBL/GenBank/DDBJ databases">
        <title>Methylobacterium sp. PR1016A genome.</title>
        <authorList>
            <person name="Park W."/>
        </authorList>
    </citation>
    <scope>NUCLEOTIDE SEQUENCE [LARGE SCALE GENOMIC DNA]</scope>
    <source>
        <strain evidence="5 6">PR1016A</strain>
    </source>
</reference>
<evidence type="ECO:0000256" key="1">
    <source>
        <dbReference type="ARBA" id="ARBA00012528"/>
    </source>
</evidence>
<dbReference type="KEGG" id="mee:DA075_21465"/>